<protein>
    <submittedName>
        <fullName evidence="2">Exopolysaccharide synthesis</fullName>
    </submittedName>
</protein>
<gene>
    <name evidence="2" type="primary">exoD</name>
    <name evidence="2" type="ordered locus">AZC_2309</name>
</gene>
<reference evidence="2 3" key="4">
    <citation type="journal article" date="2009" name="Appl. Environ. Microbiol.">
        <title>Comparative genome-wide transcriptional profiling of Azorhizobium caulinodans ORS571 grown under free-living and symbiotic conditions.</title>
        <authorList>
            <person name="Tsukada S."/>
            <person name="Aono T."/>
            <person name="Akiba N."/>
            <person name="Lee KB."/>
            <person name="Liu CT."/>
            <person name="Toyazaki H."/>
            <person name="Oyaizu H."/>
        </authorList>
    </citation>
    <scope>NUCLEOTIDE SEQUENCE [LARGE SCALE GENOMIC DNA]</scope>
    <source>
        <strain evidence="3">ATCC 43989 / DSM 5975 / JCM 20966 / LMG 6465 / NBRC 14845 / NCIMB 13405 / ORS 571</strain>
    </source>
</reference>
<accession>A8I5Q5</accession>
<dbReference type="AlphaFoldDB" id="A8I5Q5"/>
<dbReference type="HOGENOM" id="CLU_093444_0_2_5"/>
<proteinExistence type="predicted"/>
<dbReference type="Proteomes" id="UP000000270">
    <property type="component" value="Chromosome"/>
</dbReference>
<reference evidence="2 3" key="1">
    <citation type="journal article" date="2007" name="Appl. Environ. Microbiol.">
        <title>Rhizobial factors required for stem nodule maturation and maintenance in Sesbania rostrata-Azorhizobium caulinodans ORS571 symbiosis.</title>
        <authorList>
            <person name="Suzuki S."/>
            <person name="Aono T."/>
            <person name="Lee KB."/>
            <person name="Suzuki T."/>
            <person name="Liu CT."/>
            <person name="Miwa H."/>
            <person name="Wakao S."/>
            <person name="Iki T."/>
            <person name="Oyaizu H."/>
        </authorList>
    </citation>
    <scope>NUCLEOTIDE SEQUENCE [LARGE SCALE GENOMIC DNA]</scope>
    <source>
        <strain evidence="3">ATCC 43989 / DSM 5975 / JCM 20966 / LMG 6465 / NBRC 14845 / NCIMB 13405 / ORS 571</strain>
    </source>
</reference>
<feature type="transmembrane region" description="Helical" evidence="1">
    <location>
        <begin position="56"/>
        <end position="75"/>
    </location>
</feature>
<dbReference type="eggNOG" id="COG3932">
    <property type="taxonomic scope" value="Bacteria"/>
</dbReference>
<dbReference type="KEGG" id="azc:AZC_2309"/>
<reference evidence="2 3" key="3">
    <citation type="journal article" date="2008" name="BMC Genomics">
        <title>The genome of the versatile nitrogen fixer Azorhizobium caulinodans ORS571.</title>
        <authorList>
            <person name="Lee KB."/>
            <person name="Backer P.D."/>
            <person name="Aono T."/>
            <person name="Liu CT."/>
            <person name="Suzuki S."/>
            <person name="Suzuki T."/>
            <person name="Kaneko T."/>
            <person name="Yamada M."/>
            <person name="Tabata S."/>
            <person name="Kupfer D.M."/>
            <person name="Najar F.Z."/>
            <person name="Wiley G.B."/>
            <person name="Roe B."/>
            <person name="Binnewies T.T."/>
            <person name="Ussery D.W."/>
            <person name="D'Haeze W."/>
            <person name="Herder J.D."/>
            <person name="Gevers D."/>
            <person name="Vereecke D."/>
            <person name="Holsters M."/>
            <person name="Oyaizu H."/>
        </authorList>
    </citation>
    <scope>NUCLEOTIDE SEQUENCE [LARGE SCALE GENOMIC DNA]</scope>
    <source>
        <strain evidence="3">ATCC 43989 / DSM 5975 / JCM 20966 / LMG 6465 / NBRC 14845 / NCIMB 13405 / ORS 571</strain>
    </source>
</reference>
<dbReference type="EMBL" id="AP009384">
    <property type="protein sequence ID" value="BAF88307.1"/>
    <property type="molecule type" value="Genomic_DNA"/>
</dbReference>
<evidence type="ECO:0000313" key="2">
    <source>
        <dbReference type="EMBL" id="BAF88307.1"/>
    </source>
</evidence>
<reference evidence="2 3" key="6">
    <citation type="journal article" date="2011" name="Appl. Environ. Microbiol.">
        <title>Involvement of the azorhizobial chromosome partition gene (parA) in the onset of bacteroid differentiation during Sesbania rostrata stem nodule development.</title>
        <authorList>
            <person name="Liu CT."/>
            <person name="Lee KB."/>
            <person name="Wang YS."/>
            <person name="Peng MH."/>
            <person name="Lee KT."/>
            <person name="Suzuki S."/>
            <person name="Suzuki T."/>
            <person name="Oyaizu H."/>
        </authorList>
    </citation>
    <scope>NUCLEOTIDE SEQUENCE [LARGE SCALE GENOMIC DNA]</scope>
    <source>
        <strain evidence="3">ATCC 43989 / DSM 5975 / JCM 20966 / LMG 6465 / NBRC 14845 / NCIMB 13405 / ORS 571</strain>
    </source>
</reference>
<dbReference type="InterPro" id="IPR010331">
    <property type="entry name" value="ExoD"/>
</dbReference>
<reference evidence="3" key="2">
    <citation type="submission" date="2007-04" db="EMBL/GenBank/DDBJ databases">
        <title>Complete genome sequence of the nitrogen-fixing bacterium Azorhizobium caulinodans ORS571.</title>
        <authorList>
            <person name="Lee K.B."/>
            <person name="Backer P.D."/>
            <person name="Aono T."/>
            <person name="Liu C.T."/>
            <person name="Suzuki S."/>
            <person name="Suzuki T."/>
            <person name="Kaneko T."/>
            <person name="Yamada M."/>
            <person name="Tabata S."/>
            <person name="Kupfer D.M."/>
            <person name="Najar F.Z."/>
            <person name="Wiley G.B."/>
            <person name="Roe B."/>
            <person name="Binnewies T."/>
            <person name="Ussery D."/>
            <person name="Vereecke D."/>
            <person name="Gevers D."/>
            <person name="Holsters M."/>
            <person name="Oyaizu H."/>
        </authorList>
    </citation>
    <scope>NUCLEOTIDE SEQUENCE [LARGE SCALE GENOMIC DNA]</scope>
    <source>
        <strain evidence="3">ATCC 43989 / DSM 5975 / JCM 20966 / LMG 6465 / NBRC 14845 / NCIMB 13405 / ORS 571</strain>
    </source>
</reference>
<name>A8I5Q5_AZOC5</name>
<feature type="transmembrane region" description="Helical" evidence="1">
    <location>
        <begin position="173"/>
        <end position="198"/>
    </location>
</feature>
<dbReference type="PIRSF" id="PIRSF033239">
    <property type="entry name" value="ExoD"/>
    <property type="match status" value="1"/>
</dbReference>
<reference evidence="2 3" key="5">
    <citation type="journal article" date="2010" name="Appl. Environ. Microbiol.">
        <title>phrR-like gene praR of Azorhizobium caulinodans ORS571 is essential for symbiosis with Sesbania rostrata and is involved in expression of reb genes.</title>
        <authorList>
            <person name="Akiba N."/>
            <person name="Aono T."/>
            <person name="Toyazaki H."/>
            <person name="Sato S."/>
            <person name="Oyaizu H."/>
        </authorList>
    </citation>
    <scope>NUCLEOTIDE SEQUENCE [LARGE SCALE GENOMIC DNA]</scope>
    <source>
        <strain evidence="3">ATCC 43989 / DSM 5975 / JCM 20966 / LMG 6465 / NBRC 14845 / NCIMB 13405 / ORS 571</strain>
    </source>
</reference>
<evidence type="ECO:0000256" key="1">
    <source>
        <dbReference type="SAM" id="Phobius"/>
    </source>
</evidence>
<dbReference type="PANTHER" id="PTHR41795:SF1">
    <property type="entry name" value="EXOPOLYSACCHARIDE SYNTHESIS PROTEIN"/>
    <property type="match status" value="1"/>
</dbReference>
<dbReference type="STRING" id="438753.AZC_2309"/>
<dbReference type="Pfam" id="PF06055">
    <property type="entry name" value="ExoD"/>
    <property type="match status" value="1"/>
</dbReference>
<evidence type="ECO:0000313" key="3">
    <source>
        <dbReference type="Proteomes" id="UP000000270"/>
    </source>
</evidence>
<organism evidence="2 3">
    <name type="scientific">Azorhizobium caulinodans (strain ATCC 43989 / DSM 5975 / JCM 20966 / LMG 6465 / NBRC 14845 / NCIMB 13405 / ORS 571)</name>
    <dbReference type="NCBI Taxonomy" id="438753"/>
    <lineage>
        <taxon>Bacteria</taxon>
        <taxon>Pseudomonadati</taxon>
        <taxon>Pseudomonadota</taxon>
        <taxon>Alphaproteobacteria</taxon>
        <taxon>Hyphomicrobiales</taxon>
        <taxon>Xanthobacteraceae</taxon>
        <taxon>Azorhizobium</taxon>
    </lineage>
</organism>
<keyword evidence="1" id="KW-0472">Membrane</keyword>
<dbReference type="PANTHER" id="PTHR41795">
    <property type="entry name" value="EXOPOLYSACCHARIDE SYNTHESIS PROTEIN"/>
    <property type="match status" value="1"/>
</dbReference>
<keyword evidence="1" id="KW-0812">Transmembrane</keyword>
<feature type="transmembrane region" description="Helical" evidence="1">
    <location>
        <begin position="133"/>
        <end position="153"/>
    </location>
</feature>
<keyword evidence="3" id="KW-1185">Reference proteome</keyword>
<sequence length="205" mass="22288">MNEAPVDHRTPRTSELLAAVLAAHTSERVSVGDLLDALRNRAFGISFLLFGLPNCIPMPPGIPVICGIILALIGLQMAMGRQELWLPQAISKRTFSRSVLETIVNRSRSWILWFERWSRPRMEVFAGPTSRRVVGALVVLLGFVLLLPIPFLGNMPPGIAVCILGLGLVERDGAVILGGFFATAIGTLVAFAMTWAIWQGAVAIF</sequence>
<keyword evidence="1" id="KW-1133">Transmembrane helix</keyword>
<dbReference type="RefSeq" id="WP_012170836.1">
    <property type="nucleotide sequence ID" value="NC_009937.1"/>
</dbReference>